<evidence type="ECO:0000313" key="2">
    <source>
        <dbReference type="Proteomes" id="UP000046373"/>
    </source>
</evidence>
<accession>A0A090ER31</accession>
<protein>
    <submittedName>
        <fullName evidence="1">Uncharacterized protein</fullName>
    </submittedName>
</protein>
<evidence type="ECO:0000313" key="1">
    <source>
        <dbReference type="EMBL" id="CDX31586.1"/>
    </source>
</evidence>
<dbReference type="AlphaFoldDB" id="A0A090ER31"/>
<dbReference type="EMBL" id="CCNB01000006">
    <property type="protein sequence ID" value="CDX31586.1"/>
    <property type="molecule type" value="Genomic_DNA"/>
</dbReference>
<name>A0A090ER31_MESPL</name>
<dbReference type="GeneID" id="31889215"/>
<organism evidence="1 2">
    <name type="scientific">Mesorhizobium plurifarium</name>
    <dbReference type="NCBI Taxonomy" id="69974"/>
    <lineage>
        <taxon>Bacteria</taxon>
        <taxon>Pseudomonadati</taxon>
        <taxon>Pseudomonadota</taxon>
        <taxon>Alphaproteobacteria</taxon>
        <taxon>Hyphomicrobiales</taxon>
        <taxon>Phyllobacteriaceae</taxon>
        <taxon>Mesorhizobium</taxon>
    </lineage>
</organism>
<reference evidence="1 2" key="1">
    <citation type="submission" date="2014-08" db="EMBL/GenBank/DDBJ databases">
        <authorList>
            <person name="Moulin Lionel"/>
        </authorList>
    </citation>
    <scope>NUCLEOTIDE SEQUENCE [LARGE SCALE GENOMIC DNA]</scope>
</reference>
<sequence>MWRKIVNQNPPFVTLADKLAAEWAASMPRRCAPDAPREPHPGSFNPLILPAKRKNRAAYEPFHCGQH</sequence>
<dbReference type="Proteomes" id="UP000046373">
    <property type="component" value="Unassembled WGS sequence"/>
</dbReference>
<proteinExistence type="predicted"/>
<gene>
    <name evidence="1" type="ORF">MPLDJ20_140337</name>
</gene>